<dbReference type="GO" id="GO:0005886">
    <property type="term" value="C:plasma membrane"/>
    <property type="evidence" value="ECO:0007669"/>
    <property type="project" value="TreeGrafter"/>
</dbReference>
<proteinExistence type="predicted"/>
<protein>
    <submittedName>
        <fullName evidence="3">Spore maturation protein SpmA</fullName>
    </submittedName>
</protein>
<name>A0A1I1P7H4_9GAMM</name>
<dbReference type="InterPro" id="IPR052549">
    <property type="entry name" value="SpmB"/>
</dbReference>
<feature type="transmembrane region" description="Helical" evidence="1">
    <location>
        <begin position="199"/>
        <end position="222"/>
    </location>
</feature>
<feature type="transmembrane region" description="Helical" evidence="1">
    <location>
        <begin position="172"/>
        <end position="193"/>
    </location>
</feature>
<feature type="transmembrane region" description="Helical" evidence="1">
    <location>
        <begin position="385"/>
        <end position="408"/>
    </location>
</feature>
<dbReference type="PANTHER" id="PTHR35793">
    <property type="entry name" value="INNER MEMBRANE PROTEIN YJIG"/>
    <property type="match status" value="1"/>
</dbReference>
<dbReference type="Pfam" id="PF07670">
    <property type="entry name" value="Gate"/>
    <property type="match status" value="2"/>
</dbReference>
<dbReference type="InterPro" id="IPR011642">
    <property type="entry name" value="Gate_dom"/>
</dbReference>
<feature type="transmembrane region" description="Helical" evidence="1">
    <location>
        <begin position="6"/>
        <end position="31"/>
    </location>
</feature>
<feature type="domain" description="Nucleoside transporter/FeoB GTPase Gate" evidence="2">
    <location>
        <begin position="276"/>
        <end position="380"/>
    </location>
</feature>
<keyword evidence="4" id="KW-1185">Reference proteome</keyword>
<organism evidence="3 4">
    <name type="scientific">Pseudoalteromonas denitrificans DSM 6059</name>
    <dbReference type="NCBI Taxonomy" id="1123010"/>
    <lineage>
        <taxon>Bacteria</taxon>
        <taxon>Pseudomonadati</taxon>
        <taxon>Pseudomonadota</taxon>
        <taxon>Gammaproteobacteria</taxon>
        <taxon>Alteromonadales</taxon>
        <taxon>Pseudoalteromonadaceae</taxon>
        <taxon>Pseudoalteromonas</taxon>
    </lineage>
</organism>
<reference evidence="3 4" key="1">
    <citation type="submission" date="2016-10" db="EMBL/GenBank/DDBJ databases">
        <authorList>
            <person name="de Groot N.N."/>
        </authorList>
    </citation>
    <scope>NUCLEOTIDE SEQUENCE [LARGE SCALE GENOMIC DNA]</scope>
    <source>
        <strain evidence="3 4">DSM 6059</strain>
    </source>
</reference>
<accession>A0A1I1P7H4</accession>
<dbReference type="RefSeq" id="WP_091986828.1">
    <property type="nucleotide sequence ID" value="NZ_FOLO01000030.1"/>
</dbReference>
<dbReference type="OrthoDB" id="9805623at2"/>
<dbReference type="Proteomes" id="UP000198862">
    <property type="component" value="Unassembled WGS sequence"/>
</dbReference>
<feature type="transmembrane region" description="Helical" evidence="1">
    <location>
        <begin position="140"/>
        <end position="160"/>
    </location>
</feature>
<keyword evidence="1" id="KW-1133">Transmembrane helix</keyword>
<feature type="domain" description="Nucleoside transporter/FeoB GTPase Gate" evidence="2">
    <location>
        <begin position="50"/>
        <end position="157"/>
    </location>
</feature>
<feature type="transmembrane region" description="Helical" evidence="1">
    <location>
        <begin position="43"/>
        <end position="61"/>
    </location>
</feature>
<feature type="transmembrane region" description="Helical" evidence="1">
    <location>
        <begin position="274"/>
        <end position="292"/>
    </location>
</feature>
<gene>
    <name evidence="3" type="ORF">SAMN02745724_03334</name>
</gene>
<evidence type="ECO:0000313" key="4">
    <source>
        <dbReference type="Proteomes" id="UP000198862"/>
    </source>
</evidence>
<keyword evidence="1" id="KW-0812">Transmembrane</keyword>
<dbReference type="AlphaFoldDB" id="A0A1I1P7H4"/>
<dbReference type="STRING" id="1123010.SAMN02745724_03334"/>
<keyword evidence="1" id="KW-0472">Membrane</keyword>
<dbReference type="PIRSF" id="PIRSF036542">
    <property type="entry name" value="SpmA_SpmB"/>
    <property type="match status" value="1"/>
</dbReference>
<feature type="transmembrane region" description="Helical" evidence="1">
    <location>
        <begin position="234"/>
        <end position="254"/>
    </location>
</feature>
<dbReference type="InterPro" id="IPR011415">
    <property type="entry name" value="SpmA_SpmB"/>
</dbReference>
<evidence type="ECO:0000256" key="1">
    <source>
        <dbReference type="SAM" id="Phobius"/>
    </source>
</evidence>
<dbReference type="EMBL" id="FOLO01000030">
    <property type="protein sequence ID" value="SFD05787.1"/>
    <property type="molecule type" value="Genomic_DNA"/>
</dbReference>
<sequence>MLNRIWLSFFIIAFFSAVATWIGGGDGLVFERMVDALFKMGKVSVEISIGLIGALCFWLGIMKVAEKAGMVDVLAKGLSPLFHKLMPEVPKNHAAFGSITMNLSANLLGLDNAATPLGIKAMHDLQSINPKKDTASNAQILFLVLNTSSVTLFPIAVFVYRAQQGAMSPTDVFIPILIATFSSTLVGLCVVAWVQKLKLANFVVLAYLGSMLALLASLIVYFSSLTAEVLSHQSAVLSNFLIFSFVLLCLSWAFYKKHNVYELFIEGAKQGFEFSISLIPYLLAMLCAIGVFRASGALDIALDGMRQLVTFFNGDTRFVDAMPTAFMQPLSGSGARAMMIETMNMHGADSFAGRLASTVQGSTETTFYVLAVYFGAVGIKHTRHAVACGLSADLAGIVTAIAVCYWFFG</sequence>
<evidence type="ECO:0000259" key="2">
    <source>
        <dbReference type="Pfam" id="PF07670"/>
    </source>
</evidence>
<dbReference type="PANTHER" id="PTHR35793:SF2">
    <property type="entry name" value="INNER MEMBRANE PROTEIN YJIG"/>
    <property type="match status" value="1"/>
</dbReference>
<evidence type="ECO:0000313" key="3">
    <source>
        <dbReference type="EMBL" id="SFD05787.1"/>
    </source>
</evidence>